<comment type="caution">
    <text evidence="4">The sequence shown here is derived from an EMBL/GenBank/DDBJ whole genome shotgun (WGS) entry which is preliminary data.</text>
</comment>
<accession>A0ABU5SU46</accession>
<dbReference type="PANTHER" id="PTHR30576">
    <property type="entry name" value="COLANIC BIOSYNTHESIS UDP-GLUCOSE LIPID CARRIER TRANSFERASE"/>
    <property type="match status" value="1"/>
</dbReference>
<keyword evidence="5" id="KW-1185">Reference proteome</keyword>
<dbReference type="Gene3D" id="3.30.750.24">
    <property type="entry name" value="STAS domain"/>
    <property type="match status" value="1"/>
</dbReference>
<dbReference type="Pfam" id="PF02397">
    <property type="entry name" value="Bac_transf"/>
    <property type="match status" value="1"/>
</dbReference>
<dbReference type="EMBL" id="JAYGHY010000011">
    <property type="protein sequence ID" value="MEA5442018.1"/>
    <property type="molecule type" value="Genomic_DNA"/>
</dbReference>
<gene>
    <name evidence="4" type="ORF">VB739_05575</name>
</gene>
<dbReference type="InterPro" id="IPR002645">
    <property type="entry name" value="STAS_dom"/>
</dbReference>
<dbReference type="Proteomes" id="UP001302329">
    <property type="component" value="Unassembled WGS sequence"/>
</dbReference>
<dbReference type="PROSITE" id="PS50801">
    <property type="entry name" value="STAS"/>
    <property type="match status" value="1"/>
</dbReference>
<dbReference type="InterPro" id="IPR003362">
    <property type="entry name" value="Bact_transf"/>
</dbReference>
<dbReference type="SUPFAM" id="SSF52091">
    <property type="entry name" value="SpoIIaa-like"/>
    <property type="match status" value="1"/>
</dbReference>
<keyword evidence="2" id="KW-1133">Transmembrane helix</keyword>
<evidence type="ECO:0000256" key="1">
    <source>
        <dbReference type="ARBA" id="ARBA00006464"/>
    </source>
</evidence>
<reference evidence="4 5" key="1">
    <citation type="submission" date="2023-12" db="EMBL/GenBank/DDBJ databases">
        <title>Baltic Sea Cyanobacteria.</title>
        <authorList>
            <person name="Delbaje E."/>
            <person name="Fewer D.P."/>
            <person name="Shishido T.K."/>
        </authorList>
    </citation>
    <scope>NUCLEOTIDE SEQUENCE [LARGE SCALE GENOMIC DNA]</scope>
    <source>
        <strain evidence="4 5">UHCC 0281</strain>
    </source>
</reference>
<protein>
    <submittedName>
        <fullName evidence="4">Sugar transferase</fullName>
    </submittedName>
</protein>
<dbReference type="PANTHER" id="PTHR30576:SF10">
    <property type="entry name" value="SLL5057 PROTEIN"/>
    <property type="match status" value="1"/>
</dbReference>
<dbReference type="Pfam" id="PF01740">
    <property type="entry name" value="STAS"/>
    <property type="match status" value="1"/>
</dbReference>
<sequence length="333" mass="37325">MMGHQSPASAFVQTVQNGVLMIQLPPRLTVTEAVAFREGFAGWMGQVQNLREVILDFGRTAVIDSSGIGSLVSAIKTAQEQSVPLRAWSLHRQVTLALQMTGLEKLLTMVEHSEGLLPRLSRVDDQRPPLTHPSVRSRIKRLMDVCGALVGLGVTAVLFLPMALVIRLDSPGPILFSQVRCGWMGRHFRIWKFRSMVSNAEALKANVANQAQGAFFKNDNDPRITKVGRFLRKTSLDELPQFWNVLIGDMSLIGTRPATPDEVQRYAIPSWQRFDVRPGLSGEWQVSGRSTIRDFEDVIRLDLRYQKNWSLVYDLQLILKTFLVLFSKNSGAA</sequence>
<proteinExistence type="inferred from homology"/>
<evidence type="ECO:0000259" key="3">
    <source>
        <dbReference type="PROSITE" id="PS50801"/>
    </source>
</evidence>
<feature type="domain" description="STAS" evidence="3">
    <location>
        <begin position="9"/>
        <end position="107"/>
    </location>
</feature>
<keyword evidence="4" id="KW-0808">Transferase</keyword>
<dbReference type="CDD" id="cd07043">
    <property type="entry name" value="STAS_anti-anti-sigma_factors"/>
    <property type="match status" value="1"/>
</dbReference>
<evidence type="ECO:0000313" key="4">
    <source>
        <dbReference type="EMBL" id="MEA5442018.1"/>
    </source>
</evidence>
<dbReference type="GO" id="GO:0016740">
    <property type="term" value="F:transferase activity"/>
    <property type="evidence" value="ECO:0007669"/>
    <property type="project" value="UniProtKB-KW"/>
</dbReference>
<dbReference type="InterPro" id="IPR036513">
    <property type="entry name" value="STAS_dom_sf"/>
</dbReference>
<dbReference type="RefSeq" id="WP_323356120.1">
    <property type="nucleotide sequence ID" value="NZ_JAYGHY010000011.1"/>
</dbReference>
<comment type="similarity">
    <text evidence="1">Belongs to the bacterial sugar transferase family.</text>
</comment>
<name>A0ABU5SU46_9CYAN</name>
<keyword evidence="2" id="KW-0472">Membrane</keyword>
<keyword evidence="2" id="KW-0812">Transmembrane</keyword>
<feature type="transmembrane region" description="Helical" evidence="2">
    <location>
        <begin position="145"/>
        <end position="166"/>
    </location>
</feature>
<evidence type="ECO:0000256" key="2">
    <source>
        <dbReference type="SAM" id="Phobius"/>
    </source>
</evidence>
<organism evidence="4 5">
    <name type="scientific">Cyanobium gracile UHCC 0281</name>
    <dbReference type="NCBI Taxonomy" id="3110309"/>
    <lineage>
        <taxon>Bacteria</taxon>
        <taxon>Bacillati</taxon>
        <taxon>Cyanobacteriota</taxon>
        <taxon>Cyanophyceae</taxon>
        <taxon>Synechococcales</taxon>
        <taxon>Prochlorococcaceae</taxon>
        <taxon>Cyanobium</taxon>
    </lineage>
</organism>
<evidence type="ECO:0000313" key="5">
    <source>
        <dbReference type="Proteomes" id="UP001302329"/>
    </source>
</evidence>